<dbReference type="AlphaFoldDB" id="A0A6P7TPK5"/>
<dbReference type="PANTHER" id="PTHR37984:SF5">
    <property type="entry name" value="PROTEIN NYNRIN-LIKE"/>
    <property type="match status" value="1"/>
</dbReference>
<dbReference type="SUPFAM" id="SSF53098">
    <property type="entry name" value="Ribonuclease H-like"/>
    <property type="match status" value="1"/>
</dbReference>
<reference evidence="2" key="1">
    <citation type="submission" date="2025-08" db="UniProtKB">
        <authorList>
            <consortium name="RefSeq"/>
        </authorList>
    </citation>
    <scope>IDENTIFICATION</scope>
</reference>
<dbReference type="KEGG" id="osn:115227445"/>
<dbReference type="PANTHER" id="PTHR37984">
    <property type="entry name" value="PROTEIN CBG26694"/>
    <property type="match status" value="1"/>
</dbReference>
<name>A0A6P7TPK5_9MOLL</name>
<dbReference type="InterPro" id="IPR036397">
    <property type="entry name" value="RNaseH_sf"/>
</dbReference>
<dbReference type="Proteomes" id="UP000515154">
    <property type="component" value="Linkage group LG2"/>
</dbReference>
<dbReference type="RefSeq" id="XP_029654134.1">
    <property type="nucleotide sequence ID" value="XM_029798274.1"/>
</dbReference>
<dbReference type="GO" id="GO:0003676">
    <property type="term" value="F:nucleic acid binding"/>
    <property type="evidence" value="ECO:0007669"/>
    <property type="project" value="InterPro"/>
</dbReference>
<organism evidence="1 2">
    <name type="scientific">Octopus sinensis</name>
    <name type="common">East Asian common octopus</name>
    <dbReference type="NCBI Taxonomy" id="2607531"/>
    <lineage>
        <taxon>Eukaryota</taxon>
        <taxon>Metazoa</taxon>
        <taxon>Spiralia</taxon>
        <taxon>Lophotrochozoa</taxon>
        <taxon>Mollusca</taxon>
        <taxon>Cephalopoda</taxon>
        <taxon>Coleoidea</taxon>
        <taxon>Octopodiformes</taxon>
        <taxon>Octopoda</taxon>
        <taxon>Incirrata</taxon>
        <taxon>Octopodidae</taxon>
        <taxon>Octopus</taxon>
    </lineage>
</organism>
<proteinExistence type="predicted"/>
<evidence type="ECO:0000313" key="2">
    <source>
        <dbReference type="RefSeq" id="XP_029654134.1"/>
    </source>
</evidence>
<dbReference type="Gene3D" id="3.30.420.10">
    <property type="entry name" value="Ribonuclease H-like superfamily/Ribonuclease H"/>
    <property type="match status" value="1"/>
</dbReference>
<gene>
    <name evidence="2" type="primary">LOC115227445</name>
</gene>
<accession>A0A6P7TPK5</accession>
<dbReference type="InterPro" id="IPR012337">
    <property type="entry name" value="RNaseH-like_sf"/>
</dbReference>
<sequence>MDLFELKGHGYLLVIDYYSRWRERSHLQTTISGSIVDNCKSIFVRYGIREAVISDNDPQFFLRLTSSPHYPQGNEKLNVQFRQLKPFQNKKASDPYIALLNYHSIPPQHGKGPAELLMKRKLKAPMAQLFIKMYPAKKMLSNTKMQTHSSN</sequence>
<protein>
    <submittedName>
        <fullName evidence="2">Uncharacterized protein LOC115227445</fullName>
    </submittedName>
</protein>
<evidence type="ECO:0000313" key="1">
    <source>
        <dbReference type="Proteomes" id="UP000515154"/>
    </source>
</evidence>
<keyword evidence="1" id="KW-1185">Reference proteome</keyword>
<dbReference type="InterPro" id="IPR050951">
    <property type="entry name" value="Retrovirus_Pol_polyprotein"/>
</dbReference>